<dbReference type="Proteomes" id="UP000465778">
    <property type="component" value="Unassembled WGS sequence"/>
</dbReference>
<organism evidence="5 6">
    <name type="scientific">Cytobacillus firmus</name>
    <name type="common">Bacillus firmus</name>
    <dbReference type="NCBI Taxonomy" id="1399"/>
    <lineage>
        <taxon>Bacteria</taxon>
        <taxon>Bacillati</taxon>
        <taxon>Bacillota</taxon>
        <taxon>Bacilli</taxon>
        <taxon>Bacillales</taxon>
        <taxon>Bacillaceae</taxon>
        <taxon>Cytobacillus</taxon>
    </lineage>
</organism>
<dbReference type="Pfam" id="PF00455">
    <property type="entry name" value="DeoRC"/>
    <property type="match status" value="1"/>
</dbReference>
<name>A0A800MS18_CYTFI</name>
<accession>A0A800MS18</accession>
<dbReference type="SUPFAM" id="SSF100950">
    <property type="entry name" value="NagB/RpiA/CoA transferase-like"/>
    <property type="match status" value="1"/>
</dbReference>
<keyword evidence="1" id="KW-0805">Transcription regulation</keyword>
<dbReference type="RefSeq" id="WP_159347292.1">
    <property type="nucleotide sequence ID" value="NZ_JBALOT010000041.1"/>
</dbReference>
<feature type="domain" description="HTH deoR-type" evidence="4">
    <location>
        <begin position="13"/>
        <end position="68"/>
    </location>
</feature>
<dbReference type="OrthoDB" id="9797223at2"/>
<dbReference type="InterPro" id="IPR014036">
    <property type="entry name" value="DeoR-like_C"/>
</dbReference>
<dbReference type="GO" id="GO:0003677">
    <property type="term" value="F:DNA binding"/>
    <property type="evidence" value="ECO:0007669"/>
    <property type="project" value="UniProtKB-KW"/>
</dbReference>
<dbReference type="PROSITE" id="PS00894">
    <property type="entry name" value="HTH_DEOR_1"/>
    <property type="match status" value="1"/>
</dbReference>
<evidence type="ECO:0000313" key="5">
    <source>
        <dbReference type="EMBL" id="KAF0821291.1"/>
    </source>
</evidence>
<dbReference type="AlphaFoldDB" id="A0A800MS18"/>
<keyword evidence="2" id="KW-0238">DNA-binding</keyword>
<evidence type="ECO:0000256" key="1">
    <source>
        <dbReference type="ARBA" id="ARBA00023015"/>
    </source>
</evidence>
<dbReference type="InterPro" id="IPR036388">
    <property type="entry name" value="WH-like_DNA-bd_sf"/>
</dbReference>
<evidence type="ECO:0000313" key="6">
    <source>
        <dbReference type="Proteomes" id="UP000465778"/>
    </source>
</evidence>
<dbReference type="Gene3D" id="1.10.10.10">
    <property type="entry name" value="Winged helix-like DNA-binding domain superfamily/Winged helix DNA-binding domain"/>
    <property type="match status" value="1"/>
</dbReference>
<dbReference type="SMART" id="SM01134">
    <property type="entry name" value="DeoRC"/>
    <property type="match status" value="1"/>
</dbReference>
<dbReference type="InterPro" id="IPR036390">
    <property type="entry name" value="WH_DNA-bd_sf"/>
</dbReference>
<dbReference type="PRINTS" id="PR00037">
    <property type="entry name" value="HTHLACR"/>
</dbReference>
<evidence type="ECO:0000259" key="4">
    <source>
        <dbReference type="PROSITE" id="PS51000"/>
    </source>
</evidence>
<dbReference type="InterPro" id="IPR018356">
    <property type="entry name" value="Tscrpt_reg_HTH_DeoR_CS"/>
</dbReference>
<sequence length="263" mass="29213">MVSSFQSETPWIGNERQAQLIALVDDLGMIRVADMSKRFGVTEETIRRDLERLEKEGFLSRVHGGAVSIKKSGSEIPVLKREQTNIEEKRSIAMKAASFVEDGDIIGIDSSTTALQMAKFIKDKEITVITNSIAVTLELASQPGITVITVGGYLLEDSLSFVGVSTQKVIEDYHLDKFFFSCTGFDVKRGISEVHEMQAQIKKQFISISDQLFLLADHSKYGTKSLVSIENLRNVDYLITDDKMAVNDVRSIRNIGINTVVAD</sequence>
<dbReference type="GO" id="GO:0003700">
    <property type="term" value="F:DNA-binding transcription factor activity"/>
    <property type="evidence" value="ECO:0007669"/>
    <property type="project" value="InterPro"/>
</dbReference>
<evidence type="ECO:0000256" key="3">
    <source>
        <dbReference type="ARBA" id="ARBA00023163"/>
    </source>
</evidence>
<dbReference type="PANTHER" id="PTHR30363">
    <property type="entry name" value="HTH-TYPE TRANSCRIPTIONAL REGULATOR SRLR-RELATED"/>
    <property type="match status" value="1"/>
</dbReference>
<keyword evidence="3" id="KW-0804">Transcription</keyword>
<dbReference type="InterPro" id="IPR050313">
    <property type="entry name" value="Carb_Metab_HTH_regulators"/>
</dbReference>
<reference evidence="5 6" key="1">
    <citation type="journal article" date="2020" name="G3 (Bethesda)">
        <title>Whole Genome Sequencing and Comparative Genomics of Two Nematicidal Bacillus Strains Reveals a Wide Range of Possible Virulence Factors.</title>
        <authorList>
            <person name="Susic N."/>
            <person name="Janezic S."/>
            <person name="Rupnik M."/>
            <person name="Geric Stare B."/>
        </authorList>
    </citation>
    <scope>NUCLEOTIDE SEQUENCE [LARGE SCALE GENOMIC DNA]</scope>
    <source>
        <strain evidence="5 6">I-1582</strain>
    </source>
</reference>
<gene>
    <name evidence="5" type="ORF">KIS1582_4999</name>
</gene>
<dbReference type="InterPro" id="IPR001034">
    <property type="entry name" value="DeoR_HTH"/>
</dbReference>
<evidence type="ECO:0000256" key="2">
    <source>
        <dbReference type="ARBA" id="ARBA00023125"/>
    </source>
</evidence>
<dbReference type="SUPFAM" id="SSF46785">
    <property type="entry name" value="Winged helix' DNA-binding domain"/>
    <property type="match status" value="1"/>
</dbReference>
<comment type="caution">
    <text evidence="5">The sequence shown here is derived from an EMBL/GenBank/DDBJ whole genome shotgun (WGS) entry which is preliminary data.</text>
</comment>
<dbReference type="Gene3D" id="3.40.50.1360">
    <property type="match status" value="1"/>
</dbReference>
<dbReference type="Pfam" id="PF08220">
    <property type="entry name" value="HTH_DeoR"/>
    <property type="match status" value="1"/>
</dbReference>
<protein>
    <submittedName>
        <fullName evidence="5">Transcriptional regulator of rhamnose utilization</fullName>
    </submittedName>
</protein>
<dbReference type="SMART" id="SM00420">
    <property type="entry name" value="HTH_DEOR"/>
    <property type="match status" value="1"/>
</dbReference>
<dbReference type="InterPro" id="IPR037171">
    <property type="entry name" value="NagB/RpiA_transferase-like"/>
</dbReference>
<dbReference type="PANTHER" id="PTHR30363:SF44">
    <property type="entry name" value="AGA OPERON TRANSCRIPTIONAL REPRESSOR-RELATED"/>
    <property type="match status" value="1"/>
</dbReference>
<dbReference type="EMBL" id="VDEM01000127">
    <property type="protein sequence ID" value="KAF0821291.1"/>
    <property type="molecule type" value="Genomic_DNA"/>
</dbReference>
<dbReference type="PROSITE" id="PS51000">
    <property type="entry name" value="HTH_DEOR_2"/>
    <property type="match status" value="1"/>
</dbReference>
<proteinExistence type="predicted"/>